<dbReference type="Proteomes" id="UP000282977">
    <property type="component" value="Unassembled WGS sequence"/>
</dbReference>
<dbReference type="Pfam" id="PF03929">
    <property type="entry name" value="PepSY_TM"/>
    <property type="match status" value="1"/>
</dbReference>
<dbReference type="PANTHER" id="PTHR34219:SF5">
    <property type="entry name" value="BLR4505 PROTEIN"/>
    <property type="match status" value="1"/>
</dbReference>
<gene>
    <name evidence="2" type="ORF">ENE74_01875</name>
</gene>
<feature type="transmembrane region" description="Helical" evidence="1">
    <location>
        <begin position="349"/>
        <end position="370"/>
    </location>
</feature>
<keyword evidence="1" id="KW-1133">Transmembrane helix</keyword>
<dbReference type="EMBL" id="RZUL01000001">
    <property type="protein sequence ID" value="RVT43404.1"/>
    <property type="molecule type" value="Genomic_DNA"/>
</dbReference>
<accession>A0A437JC15</accession>
<comment type="caution">
    <text evidence="2">The sequence shown here is derived from an EMBL/GenBank/DDBJ whole genome shotgun (WGS) entry which is preliminary data.</text>
</comment>
<feature type="transmembrane region" description="Helical" evidence="1">
    <location>
        <begin position="204"/>
        <end position="224"/>
    </location>
</feature>
<organism evidence="2 3">
    <name type="scientific">Sphingobium algorifonticola</name>
    <dbReference type="NCBI Taxonomy" id="2008318"/>
    <lineage>
        <taxon>Bacteria</taxon>
        <taxon>Pseudomonadati</taxon>
        <taxon>Pseudomonadota</taxon>
        <taxon>Alphaproteobacteria</taxon>
        <taxon>Sphingomonadales</taxon>
        <taxon>Sphingomonadaceae</taxon>
        <taxon>Sphingobium</taxon>
    </lineage>
</organism>
<dbReference type="OrthoDB" id="7626573at2"/>
<dbReference type="InterPro" id="IPR005625">
    <property type="entry name" value="PepSY-ass_TM"/>
</dbReference>
<protein>
    <submittedName>
        <fullName evidence="2">PepSY domain-containing protein</fullName>
    </submittedName>
</protein>
<sequence length="392" mass="43727">MSIRNALLLWHRWFGLIAALWLLLLAITGSLIVFYDEIDRSLNPDLRSVAIRAGTAPLDDIRASVEAYQPGSALDYLMLPQHPGDSILAFVGPRLAPGAKAPDDFVYRQIYVDPHDGRILGTRIFGEAGLDRRRLAQFLYQLHMDLSLGPVATWLLGLLALLWTLDHIVSALLSFPSPRRWRESFRIRRGVSGYKRHFDLHRAIGLWLFPITLMLAISGLSLTWPETFDSAVRVFSPTSGFPTDDLKPLARPDHAPALSLDRAVALAERKAGGQNVQAISLHPDLGVYWLRLFDSRDLDDSGRRWIVVRYGDGAILSDRHMAQGSAGDVFSAWMFPLHSGKAFGWTGRIAIALSGLALSLVIITGVTIWARKRRARAQVAGRTTGRWRMLRA</sequence>
<evidence type="ECO:0000313" key="3">
    <source>
        <dbReference type="Proteomes" id="UP000282977"/>
    </source>
</evidence>
<feature type="transmembrane region" description="Helical" evidence="1">
    <location>
        <begin position="12"/>
        <end position="35"/>
    </location>
</feature>
<keyword evidence="3" id="KW-1185">Reference proteome</keyword>
<evidence type="ECO:0000313" key="2">
    <source>
        <dbReference type="EMBL" id="RVT43404.1"/>
    </source>
</evidence>
<proteinExistence type="predicted"/>
<evidence type="ECO:0000256" key="1">
    <source>
        <dbReference type="SAM" id="Phobius"/>
    </source>
</evidence>
<dbReference type="PANTHER" id="PTHR34219">
    <property type="entry name" value="IRON-REGULATED INNER MEMBRANE PROTEIN-RELATED"/>
    <property type="match status" value="1"/>
</dbReference>
<keyword evidence="1" id="KW-0812">Transmembrane</keyword>
<reference evidence="2 3" key="1">
    <citation type="submission" date="2019-01" db="EMBL/GenBank/DDBJ databases">
        <authorList>
            <person name="Chen W.-M."/>
        </authorList>
    </citation>
    <scope>NUCLEOTIDE SEQUENCE [LARGE SCALE GENOMIC DNA]</scope>
    <source>
        <strain evidence="2 3">TLA-22</strain>
    </source>
</reference>
<name>A0A437JC15_9SPHN</name>
<dbReference type="AlphaFoldDB" id="A0A437JC15"/>
<dbReference type="RefSeq" id="WP_127688940.1">
    <property type="nucleotide sequence ID" value="NZ_RZUL01000001.1"/>
</dbReference>
<feature type="transmembrane region" description="Helical" evidence="1">
    <location>
        <begin position="151"/>
        <end position="175"/>
    </location>
</feature>
<keyword evidence="1" id="KW-0472">Membrane</keyword>